<proteinExistence type="predicted"/>
<name>A0ABU3RNW2_9BACL</name>
<dbReference type="Proteomes" id="UP001260980">
    <property type="component" value="Unassembled WGS sequence"/>
</dbReference>
<evidence type="ECO:0000313" key="2">
    <source>
        <dbReference type="Proteomes" id="UP001260980"/>
    </source>
</evidence>
<gene>
    <name evidence="1" type="ORF">RQP52_33425</name>
</gene>
<reference evidence="1 2" key="1">
    <citation type="submission" date="2023-10" db="EMBL/GenBank/DDBJ databases">
        <title>Paenibacillus strain PFR10 Genome sequencing and assembly.</title>
        <authorList>
            <person name="Kim I."/>
        </authorList>
    </citation>
    <scope>NUCLEOTIDE SEQUENCE [LARGE SCALE GENOMIC DNA]</scope>
    <source>
        <strain evidence="1 2">PFR10</strain>
    </source>
</reference>
<dbReference type="EMBL" id="JAWCUD010000017">
    <property type="protein sequence ID" value="MDU0205984.1"/>
    <property type="molecule type" value="Genomic_DNA"/>
</dbReference>
<evidence type="ECO:0000313" key="1">
    <source>
        <dbReference type="EMBL" id="MDU0205984.1"/>
    </source>
</evidence>
<dbReference type="RefSeq" id="WP_315955849.1">
    <property type="nucleotide sequence ID" value="NZ_JAWCUD010000017.1"/>
</dbReference>
<keyword evidence="2" id="KW-1185">Reference proteome</keyword>
<sequence length="145" mass="16830">MSNTGVTLIKIWEDENFFEISLEVRSIFCISEIKFYTDNSELDELRQGLLLISSLSDNEYIWTSGEDKENTTHYVQTRWYVQDKRGHIGVEFILDNKDSAPDKMRSHSFVVTELNQLDDFINQLQQFIKGKSNVIKGLLNSLGMI</sequence>
<protein>
    <submittedName>
        <fullName evidence="1">Uncharacterized protein</fullName>
    </submittedName>
</protein>
<comment type="caution">
    <text evidence="1">The sequence shown here is derived from an EMBL/GenBank/DDBJ whole genome shotgun (WGS) entry which is preliminary data.</text>
</comment>
<organism evidence="1 2">
    <name type="scientific">Paenibacillus violae</name>
    <dbReference type="NCBI Taxonomy" id="3077234"/>
    <lineage>
        <taxon>Bacteria</taxon>
        <taxon>Bacillati</taxon>
        <taxon>Bacillota</taxon>
        <taxon>Bacilli</taxon>
        <taxon>Bacillales</taxon>
        <taxon>Paenibacillaceae</taxon>
        <taxon>Paenibacillus</taxon>
    </lineage>
</organism>
<accession>A0ABU3RNW2</accession>